<keyword evidence="2" id="KW-0813">Transport</keyword>
<dbReference type="EMBL" id="JAJJMA010119198">
    <property type="protein sequence ID" value="MCL7032092.1"/>
    <property type="molecule type" value="Genomic_DNA"/>
</dbReference>
<evidence type="ECO:0000256" key="4">
    <source>
        <dbReference type="ARBA" id="ARBA00022989"/>
    </source>
</evidence>
<name>A0AA41S2Y3_PAPNU</name>
<comment type="caution">
    <text evidence="9">The sequence shown here is derived from an EMBL/GenBank/DDBJ whole genome shotgun (WGS) entry which is preliminary data.</text>
</comment>
<comment type="subcellular location">
    <subcellularLocation>
        <location evidence="1">Membrane</location>
        <topology evidence="1">Multi-pass membrane protein</topology>
    </subcellularLocation>
</comment>
<sequence>MGSMFTAVIFLGVNSASSVQPVVDIERSVFYRERAAGLYSALPYALAQLLVELPYILVQSVMYALIVYSTLGFQWTIVKFLWFFFFMFFTFLYYTYYGMMTVALTPNATLAAVVAAAFYGVWMLFAGFLIPKTSLPVWWRWYYWACPVAWTLNGLVTSQFGDMTTSLLTYDGLEVPLKEFLKTSFGFHHDMLPLVACATAGFAVLFALVFAFSIRSLNFQTR</sequence>
<protein>
    <recommendedName>
        <fullName evidence="8">ABC-2 type transporter transmembrane domain-containing protein</fullName>
    </recommendedName>
</protein>
<evidence type="ECO:0000256" key="3">
    <source>
        <dbReference type="ARBA" id="ARBA00022692"/>
    </source>
</evidence>
<proteinExistence type="predicted"/>
<evidence type="ECO:0000256" key="1">
    <source>
        <dbReference type="ARBA" id="ARBA00004141"/>
    </source>
</evidence>
<feature type="signal peptide" evidence="7">
    <location>
        <begin position="1"/>
        <end position="18"/>
    </location>
</feature>
<gene>
    <name evidence="9" type="ORF">MKW94_013475</name>
</gene>
<dbReference type="GO" id="GO:0005886">
    <property type="term" value="C:plasma membrane"/>
    <property type="evidence" value="ECO:0007669"/>
    <property type="project" value="UniProtKB-ARBA"/>
</dbReference>
<keyword evidence="3 6" id="KW-0812">Transmembrane</keyword>
<evidence type="ECO:0000256" key="6">
    <source>
        <dbReference type="SAM" id="Phobius"/>
    </source>
</evidence>
<feature type="transmembrane region" description="Helical" evidence="6">
    <location>
        <begin position="109"/>
        <end position="129"/>
    </location>
</feature>
<evidence type="ECO:0000256" key="2">
    <source>
        <dbReference type="ARBA" id="ARBA00022448"/>
    </source>
</evidence>
<evidence type="ECO:0000259" key="8">
    <source>
        <dbReference type="Pfam" id="PF01061"/>
    </source>
</evidence>
<dbReference type="AlphaFoldDB" id="A0AA41S2Y3"/>
<dbReference type="Pfam" id="PF01061">
    <property type="entry name" value="ABC2_membrane"/>
    <property type="match status" value="1"/>
</dbReference>
<dbReference type="Proteomes" id="UP001177140">
    <property type="component" value="Unassembled WGS sequence"/>
</dbReference>
<feature type="transmembrane region" description="Helical" evidence="6">
    <location>
        <begin position="80"/>
        <end position="97"/>
    </location>
</feature>
<feature type="chain" id="PRO_5041286775" description="ABC-2 type transporter transmembrane domain-containing protein" evidence="7">
    <location>
        <begin position="19"/>
        <end position="222"/>
    </location>
</feature>
<evidence type="ECO:0000313" key="9">
    <source>
        <dbReference type="EMBL" id="MCL7032092.1"/>
    </source>
</evidence>
<feature type="transmembrane region" description="Helical" evidence="6">
    <location>
        <begin position="141"/>
        <end position="161"/>
    </location>
</feature>
<evidence type="ECO:0000313" key="10">
    <source>
        <dbReference type="Proteomes" id="UP001177140"/>
    </source>
</evidence>
<feature type="domain" description="ABC-2 type transporter transmembrane" evidence="8">
    <location>
        <begin position="1"/>
        <end position="160"/>
    </location>
</feature>
<dbReference type="PANTHER" id="PTHR19241">
    <property type="entry name" value="ATP-BINDING CASSETTE TRANSPORTER"/>
    <property type="match status" value="1"/>
</dbReference>
<evidence type="ECO:0000256" key="7">
    <source>
        <dbReference type="SAM" id="SignalP"/>
    </source>
</evidence>
<feature type="transmembrane region" description="Helical" evidence="6">
    <location>
        <begin position="191"/>
        <end position="214"/>
    </location>
</feature>
<reference evidence="9" key="1">
    <citation type="submission" date="2022-03" db="EMBL/GenBank/DDBJ databases">
        <title>A functionally conserved STORR gene fusion in Papaver species that diverged 16.8 million years ago.</title>
        <authorList>
            <person name="Catania T."/>
        </authorList>
    </citation>
    <scope>NUCLEOTIDE SEQUENCE</scope>
    <source>
        <strain evidence="9">S-191538</strain>
    </source>
</reference>
<keyword evidence="4 6" id="KW-1133">Transmembrane helix</keyword>
<keyword evidence="7" id="KW-0732">Signal</keyword>
<evidence type="ECO:0000256" key="5">
    <source>
        <dbReference type="ARBA" id="ARBA00023136"/>
    </source>
</evidence>
<organism evidence="9 10">
    <name type="scientific">Papaver nudicaule</name>
    <name type="common">Iceland poppy</name>
    <dbReference type="NCBI Taxonomy" id="74823"/>
    <lineage>
        <taxon>Eukaryota</taxon>
        <taxon>Viridiplantae</taxon>
        <taxon>Streptophyta</taxon>
        <taxon>Embryophyta</taxon>
        <taxon>Tracheophyta</taxon>
        <taxon>Spermatophyta</taxon>
        <taxon>Magnoliopsida</taxon>
        <taxon>Ranunculales</taxon>
        <taxon>Papaveraceae</taxon>
        <taxon>Papaveroideae</taxon>
        <taxon>Papaver</taxon>
    </lineage>
</organism>
<keyword evidence="10" id="KW-1185">Reference proteome</keyword>
<dbReference type="InterPro" id="IPR013525">
    <property type="entry name" value="ABC2_TM"/>
</dbReference>
<feature type="transmembrane region" description="Helical" evidence="6">
    <location>
        <begin position="45"/>
        <end position="68"/>
    </location>
</feature>
<dbReference type="GO" id="GO:0140359">
    <property type="term" value="F:ABC-type transporter activity"/>
    <property type="evidence" value="ECO:0007669"/>
    <property type="project" value="InterPro"/>
</dbReference>
<accession>A0AA41S2Y3</accession>
<keyword evidence="5 6" id="KW-0472">Membrane</keyword>